<sequence length="251" mass="29093">MKQANPSVAVVIPVYQATLNDNEKRSLQQCVRVLGKYPIWLVKPESLSGDFILNEYPAIKAISFEDRFFKSTQSYNELLISIDFYRRFQNYDYILIYQPDAYVFRDELTEWCKKGYDYIGAPSLHQEEFDSLVSGSIFSEALSSSRIVYNGGLSLRKVSAVIRYLKIYNFFYSGWKGNEDMLFSQEATRLLPMKLFLKVPPWQEALTFSFEKSPAASYELTAGQLPFACHAWERYDPAFWAKYIPQAGEIL</sequence>
<name>A0A916JJM6_9BACT</name>
<proteinExistence type="predicted"/>
<comment type="caution">
    <text evidence="2">The sequence shown here is derived from an EMBL/GenBank/DDBJ whole genome shotgun (WGS) entry which is preliminary data.</text>
</comment>
<dbReference type="InterPro" id="IPR043729">
    <property type="entry name" value="DUF5672"/>
</dbReference>
<accession>A0A916JJM6</accession>
<dbReference type="AlphaFoldDB" id="A0A916JJM6"/>
<protein>
    <recommendedName>
        <fullName evidence="1">DUF5672 domain-containing protein</fullName>
    </recommendedName>
</protein>
<reference evidence="2" key="1">
    <citation type="submission" date="2021-04" db="EMBL/GenBank/DDBJ databases">
        <authorList>
            <person name="Rodrigo-Torres L."/>
            <person name="Arahal R. D."/>
            <person name="Lucena T."/>
        </authorList>
    </citation>
    <scope>NUCLEOTIDE SEQUENCE</scope>
    <source>
        <strain evidence="2">CECT 9275</strain>
    </source>
</reference>
<evidence type="ECO:0000313" key="3">
    <source>
        <dbReference type="Proteomes" id="UP000680038"/>
    </source>
</evidence>
<evidence type="ECO:0000259" key="1">
    <source>
        <dbReference type="Pfam" id="PF18922"/>
    </source>
</evidence>
<feature type="domain" description="DUF5672" evidence="1">
    <location>
        <begin position="59"/>
        <end position="230"/>
    </location>
</feature>
<dbReference type="Proteomes" id="UP000680038">
    <property type="component" value="Unassembled WGS sequence"/>
</dbReference>
<dbReference type="Pfam" id="PF18922">
    <property type="entry name" value="DUF5672"/>
    <property type="match status" value="1"/>
</dbReference>
<evidence type="ECO:0000313" key="2">
    <source>
        <dbReference type="EMBL" id="CAG5011493.1"/>
    </source>
</evidence>
<keyword evidence="3" id="KW-1185">Reference proteome</keyword>
<organism evidence="2 3">
    <name type="scientific">Dyadobacter helix</name>
    <dbReference type="NCBI Taxonomy" id="2822344"/>
    <lineage>
        <taxon>Bacteria</taxon>
        <taxon>Pseudomonadati</taxon>
        <taxon>Bacteroidota</taxon>
        <taxon>Cytophagia</taxon>
        <taxon>Cytophagales</taxon>
        <taxon>Spirosomataceae</taxon>
        <taxon>Dyadobacter</taxon>
    </lineage>
</organism>
<dbReference type="EMBL" id="CAJRAF010000002">
    <property type="protein sequence ID" value="CAG5011493.1"/>
    <property type="molecule type" value="Genomic_DNA"/>
</dbReference>
<dbReference type="RefSeq" id="WP_215241228.1">
    <property type="nucleotide sequence ID" value="NZ_CAJRAF010000002.1"/>
</dbReference>
<gene>
    <name evidence="2" type="ORF">DYBT9275_04961</name>
</gene>